<evidence type="ECO:0000313" key="2">
    <source>
        <dbReference type="EMBL" id="GAA4550212.1"/>
    </source>
</evidence>
<protein>
    <submittedName>
        <fullName evidence="2">Transposase</fullName>
    </submittedName>
</protein>
<sequence length="111" mass="12572">MEIVPAPRKFSDEMRERAKRMVRQARQEEPGLSVNAACKRIGPQLGILPDTLRGWCRQADIDDGVAPGVTTTESEELKRLRRENAELRRANEILKTASAFFAAAELDRHTR</sequence>
<dbReference type="EMBL" id="BAABGT010000055">
    <property type="protein sequence ID" value="GAA4550212.1"/>
    <property type="molecule type" value="Genomic_DNA"/>
</dbReference>
<accession>A0ABP8RVU8</accession>
<proteinExistence type="predicted"/>
<organism evidence="2 3">
    <name type="scientific">Pseudonocardia xishanensis</name>
    <dbReference type="NCBI Taxonomy" id="630995"/>
    <lineage>
        <taxon>Bacteria</taxon>
        <taxon>Bacillati</taxon>
        <taxon>Actinomycetota</taxon>
        <taxon>Actinomycetes</taxon>
        <taxon>Pseudonocardiales</taxon>
        <taxon>Pseudonocardiaceae</taxon>
        <taxon>Pseudonocardia</taxon>
    </lineage>
</organism>
<dbReference type="InterPro" id="IPR036388">
    <property type="entry name" value="WH-like_DNA-bd_sf"/>
</dbReference>
<dbReference type="Proteomes" id="UP001501598">
    <property type="component" value="Unassembled WGS sequence"/>
</dbReference>
<keyword evidence="3" id="KW-1185">Reference proteome</keyword>
<dbReference type="Pfam" id="PF01527">
    <property type="entry name" value="HTH_Tnp_1"/>
    <property type="match status" value="1"/>
</dbReference>
<reference evidence="3" key="1">
    <citation type="journal article" date="2019" name="Int. J. Syst. Evol. Microbiol.">
        <title>The Global Catalogue of Microorganisms (GCM) 10K type strain sequencing project: providing services to taxonomists for standard genome sequencing and annotation.</title>
        <authorList>
            <consortium name="The Broad Institute Genomics Platform"/>
            <consortium name="The Broad Institute Genome Sequencing Center for Infectious Disease"/>
            <person name="Wu L."/>
            <person name="Ma J."/>
        </authorList>
    </citation>
    <scope>NUCLEOTIDE SEQUENCE [LARGE SCALE GENOMIC DNA]</scope>
    <source>
        <strain evidence="3">JCM 17906</strain>
    </source>
</reference>
<dbReference type="Gene3D" id="1.10.10.10">
    <property type="entry name" value="Winged helix-like DNA-binding domain superfamily/Winged helix DNA-binding domain"/>
    <property type="match status" value="1"/>
</dbReference>
<comment type="caution">
    <text evidence="2">The sequence shown here is derived from an EMBL/GenBank/DDBJ whole genome shotgun (WGS) entry which is preliminary data.</text>
</comment>
<name>A0ABP8RVU8_9PSEU</name>
<evidence type="ECO:0000313" key="3">
    <source>
        <dbReference type="Proteomes" id="UP001501598"/>
    </source>
</evidence>
<dbReference type="InterPro" id="IPR002514">
    <property type="entry name" value="Transposase_8"/>
</dbReference>
<dbReference type="InterPro" id="IPR009057">
    <property type="entry name" value="Homeodomain-like_sf"/>
</dbReference>
<keyword evidence="1" id="KW-0175">Coiled coil</keyword>
<dbReference type="SUPFAM" id="SSF46689">
    <property type="entry name" value="Homeodomain-like"/>
    <property type="match status" value="1"/>
</dbReference>
<gene>
    <name evidence="2" type="ORF">GCM10023175_39860</name>
</gene>
<feature type="coiled-coil region" evidence="1">
    <location>
        <begin position="70"/>
        <end position="97"/>
    </location>
</feature>
<evidence type="ECO:0000256" key="1">
    <source>
        <dbReference type="SAM" id="Coils"/>
    </source>
</evidence>